<feature type="active site" description="Proton acceptor" evidence="5">
    <location>
        <position position="691"/>
    </location>
</feature>
<evidence type="ECO:0000256" key="4">
    <source>
        <dbReference type="ARBA" id="ARBA00023002"/>
    </source>
</evidence>
<reference evidence="8 9" key="1">
    <citation type="submission" date="2013-03" db="EMBL/GenBank/DDBJ databases">
        <title>The Genome Sequence of Exophiala aquamarina CBS 119918.</title>
        <authorList>
            <consortium name="The Broad Institute Genomics Platform"/>
            <person name="Cuomo C."/>
            <person name="de Hoog S."/>
            <person name="Gorbushina A."/>
            <person name="Walker B."/>
            <person name="Young S.K."/>
            <person name="Zeng Q."/>
            <person name="Gargeya S."/>
            <person name="Fitzgerald M."/>
            <person name="Haas B."/>
            <person name="Abouelleil A."/>
            <person name="Allen A.W."/>
            <person name="Alvarado L."/>
            <person name="Arachchi H.M."/>
            <person name="Berlin A.M."/>
            <person name="Chapman S.B."/>
            <person name="Gainer-Dewar J."/>
            <person name="Goldberg J."/>
            <person name="Griggs A."/>
            <person name="Gujja S."/>
            <person name="Hansen M."/>
            <person name="Howarth C."/>
            <person name="Imamovic A."/>
            <person name="Ireland A."/>
            <person name="Larimer J."/>
            <person name="McCowan C."/>
            <person name="Murphy C."/>
            <person name="Pearson M."/>
            <person name="Poon T.W."/>
            <person name="Priest M."/>
            <person name="Roberts A."/>
            <person name="Saif S."/>
            <person name="Shea T."/>
            <person name="Sisk P."/>
            <person name="Sykes S."/>
            <person name="Wortman J."/>
            <person name="Nusbaum C."/>
            <person name="Birren B."/>
        </authorList>
    </citation>
    <scope>NUCLEOTIDE SEQUENCE [LARGE SCALE GENOMIC DNA]</scope>
    <source>
        <strain evidence="8 9">CBS 119918</strain>
    </source>
</reference>
<evidence type="ECO:0000256" key="3">
    <source>
        <dbReference type="ARBA" id="ARBA00022827"/>
    </source>
</evidence>
<dbReference type="GO" id="GO:0050660">
    <property type="term" value="F:flavin adenine dinucleotide binding"/>
    <property type="evidence" value="ECO:0007669"/>
    <property type="project" value="InterPro"/>
</dbReference>
<keyword evidence="4" id="KW-0560">Oxidoreductase</keyword>
<evidence type="ECO:0000256" key="5">
    <source>
        <dbReference type="PIRSR" id="PIRSR028937-1"/>
    </source>
</evidence>
<evidence type="ECO:0000313" key="9">
    <source>
        <dbReference type="Proteomes" id="UP000027920"/>
    </source>
</evidence>
<dbReference type="EMBL" id="AMGV01000005">
    <property type="protein sequence ID" value="KEF57119.1"/>
    <property type="molecule type" value="Genomic_DNA"/>
</dbReference>
<proteinExistence type="inferred from homology"/>
<dbReference type="Gene3D" id="3.50.50.60">
    <property type="entry name" value="FAD/NAD(P)-binding domain"/>
    <property type="match status" value="2"/>
</dbReference>
<evidence type="ECO:0000313" key="8">
    <source>
        <dbReference type="EMBL" id="KEF57119.1"/>
    </source>
</evidence>
<dbReference type="InterPro" id="IPR007867">
    <property type="entry name" value="GMC_OxRtase_C"/>
</dbReference>
<sequence>MSQHDVIASLASLPSPIPEPPPGQVFTSEQWDVLFSIMEVFFPELSTAAQDADSSISTAQLDEAMAELRRYLPEGASDEVAKRYLSERTVSDPAFIAALKRKLSLYVPKSDTQGLGFVFSALNTHAGSYLLTGYTTPIHLQPLAKRTEIVCGWATARLPVFRKIHRSMGSLAKITWVNTSTALLRMVDYPDVPKHIERNPSYDYKFHDFTSSSAPTTVSADVIIIGSGCGAGVAASHLSRAGLNVLVLERAYHFPSTHFPMRSQDAGEHLFLNGGVIASDDGSTGIIAGSTFGGGGTVNWSASLQPQHSVRKEWADMGLPHFLGTEFQDCLDTVCSRMGAARANDRAALSKVELNFANATLLEGARRLGMHGHIVPQNTASKRHFCGSCIYGCASTDKQGPANCWFPDAAAHGTGFVEGCLVDEITFASDRTTATGVKAIWTSRDRKTTRTLNITAKRVIVAAGALHSPLVLLRSGLTNPQIGANLYLHPTTTTWGVWKQRTDPWDGPILTTAVDALEDQDGRHPGGVKLEVTCSHPGIGLLTYPWRAAETLNADKGGKGNLHSALRFKINAAKHGHGTGFLALTRDQDPGRVYIDPKDPMRQTLRVAYTTSARDRAKILEGTLANARIMFIMGALEIDTGNTSTRRWVRPSARDAAKTAQDDEAEFEAWLAEIKTAGVTSPDPMTMGSAHQMGTCRMSSGPKTGVVDSLGRVWGSKALYVADASCFPTASGVNPMVTTMAIAEWVSRGIVRELGPT</sequence>
<keyword evidence="3" id="KW-0274">FAD</keyword>
<dbReference type="STRING" id="1182545.A0A072PAH9"/>
<gene>
    <name evidence="8" type="ORF">A1O9_07309</name>
</gene>
<organism evidence="8 9">
    <name type="scientific">Exophiala aquamarina CBS 119918</name>
    <dbReference type="NCBI Taxonomy" id="1182545"/>
    <lineage>
        <taxon>Eukaryota</taxon>
        <taxon>Fungi</taxon>
        <taxon>Dikarya</taxon>
        <taxon>Ascomycota</taxon>
        <taxon>Pezizomycotina</taxon>
        <taxon>Eurotiomycetes</taxon>
        <taxon>Chaetothyriomycetidae</taxon>
        <taxon>Chaetothyriales</taxon>
        <taxon>Herpotrichiellaceae</taxon>
        <taxon>Exophiala</taxon>
    </lineage>
</organism>
<dbReference type="InterPro" id="IPR036188">
    <property type="entry name" value="FAD/NAD-bd_sf"/>
</dbReference>
<evidence type="ECO:0000259" key="7">
    <source>
        <dbReference type="Pfam" id="PF05199"/>
    </source>
</evidence>
<dbReference type="PANTHER" id="PTHR46056:SF12">
    <property type="entry name" value="LONG-CHAIN-ALCOHOL OXIDASE"/>
    <property type="match status" value="1"/>
</dbReference>
<dbReference type="GO" id="GO:0046577">
    <property type="term" value="F:long-chain-alcohol oxidase activity"/>
    <property type="evidence" value="ECO:0007669"/>
    <property type="project" value="UniProtKB-EC"/>
</dbReference>
<dbReference type="AlphaFoldDB" id="A0A072PAH9"/>
<dbReference type="Pfam" id="PF00732">
    <property type="entry name" value="GMC_oxred_N"/>
    <property type="match status" value="1"/>
</dbReference>
<dbReference type="SUPFAM" id="SSF51905">
    <property type="entry name" value="FAD/NAD(P)-binding domain"/>
    <property type="match status" value="1"/>
</dbReference>
<feature type="domain" description="Glucose-methanol-choline oxidoreductase N-terminal" evidence="6">
    <location>
        <begin position="269"/>
        <end position="490"/>
    </location>
</feature>
<comment type="similarity">
    <text evidence="1">Belongs to the GMC oxidoreductase family.</text>
</comment>
<dbReference type="VEuPathDB" id="FungiDB:A1O9_07309"/>
<dbReference type="GO" id="GO:0016020">
    <property type="term" value="C:membrane"/>
    <property type="evidence" value="ECO:0007669"/>
    <property type="project" value="UniProtKB-SubCell"/>
</dbReference>
<evidence type="ECO:0000256" key="1">
    <source>
        <dbReference type="ARBA" id="ARBA00010790"/>
    </source>
</evidence>
<name>A0A072PAH9_9EURO</name>
<dbReference type="OrthoDB" id="269227at2759"/>
<keyword evidence="9" id="KW-1185">Reference proteome</keyword>
<dbReference type="GeneID" id="25282223"/>
<evidence type="ECO:0000256" key="2">
    <source>
        <dbReference type="ARBA" id="ARBA00022630"/>
    </source>
</evidence>
<dbReference type="Pfam" id="PF05199">
    <property type="entry name" value="GMC_oxred_C"/>
    <property type="match status" value="1"/>
</dbReference>
<evidence type="ECO:0000259" key="6">
    <source>
        <dbReference type="Pfam" id="PF00732"/>
    </source>
</evidence>
<dbReference type="Proteomes" id="UP000027920">
    <property type="component" value="Unassembled WGS sequence"/>
</dbReference>
<accession>A0A072PAH9</accession>
<dbReference type="HOGENOM" id="CLU_008878_3_1_1"/>
<feature type="domain" description="Glucose-methanol-choline oxidoreductase C-terminal" evidence="7">
    <location>
        <begin position="589"/>
        <end position="743"/>
    </location>
</feature>
<keyword evidence="2" id="KW-0285">Flavoprotein</keyword>
<dbReference type="RefSeq" id="XP_013259709.1">
    <property type="nucleotide sequence ID" value="XM_013404255.1"/>
</dbReference>
<comment type="caution">
    <text evidence="8">The sequence shown here is derived from an EMBL/GenBank/DDBJ whole genome shotgun (WGS) entry which is preliminary data.</text>
</comment>
<dbReference type="InterPro" id="IPR000172">
    <property type="entry name" value="GMC_OxRdtase_N"/>
</dbReference>
<protein>
    <submittedName>
        <fullName evidence="8">Uncharacterized protein</fullName>
    </submittedName>
</protein>
<dbReference type="PANTHER" id="PTHR46056">
    <property type="entry name" value="LONG-CHAIN-ALCOHOL OXIDASE"/>
    <property type="match status" value="1"/>
</dbReference>